<evidence type="ECO:0000259" key="2">
    <source>
        <dbReference type="SMART" id="SM00421"/>
    </source>
</evidence>
<accession>A0A2V5ITD6</accession>
<dbReference type="Proteomes" id="UP000247980">
    <property type="component" value="Unassembled WGS sequence"/>
</dbReference>
<dbReference type="InterPro" id="IPR000792">
    <property type="entry name" value="Tscrpt_reg_LuxR_C"/>
</dbReference>
<feature type="region of interest" description="Disordered" evidence="1">
    <location>
        <begin position="1"/>
        <end position="20"/>
    </location>
</feature>
<organism evidence="3 4">
    <name type="scientific">Arthrobacter psychrolactophilus</name>
    <dbReference type="NCBI Taxonomy" id="92442"/>
    <lineage>
        <taxon>Bacteria</taxon>
        <taxon>Bacillati</taxon>
        <taxon>Actinomycetota</taxon>
        <taxon>Actinomycetes</taxon>
        <taxon>Micrococcales</taxon>
        <taxon>Micrococcaceae</taxon>
        <taxon>Arthrobacter</taxon>
    </lineage>
</organism>
<dbReference type="GO" id="GO:0006355">
    <property type="term" value="P:regulation of DNA-templated transcription"/>
    <property type="evidence" value="ECO:0007669"/>
    <property type="project" value="InterPro"/>
</dbReference>
<reference evidence="3 4" key="1">
    <citation type="submission" date="2018-05" db="EMBL/GenBank/DDBJ databases">
        <title>Genetic diversity of glacier-inhabiting Cryobacterium bacteria in China and description of Cryobacterium mengkeensis sp. nov. and Arthrobacter glacialis sp. nov.</title>
        <authorList>
            <person name="Liu Q."/>
            <person name="Xin Y.-H."/>
        </authorList>
    </citation>
    <scope>NUCLEOTIDE SEQUENCE [LARGE SCALE GENOMIC DNA]</scope>
    <source>
        <strain evidence="3 4">B7</strain>
    </source>
</reference>
<comment type="caution">
    <text evidence="3">The sequence shown here is derived from an EMBL/GenBank/DDBJ whole genome shotgun (WGS) entry which is preliminary data.</text>
</comment>
<dbReference type="Gene3D" id="1.10.10.10">
    <property type="entry name" value="Winged helix-like DNA-binding domain superfamily/Winged helix DNA-binding domain"/>
    <property type="match status" value="1"/>
</dbReference>
<evidence type="ECO:0000313" key="3">
    <source>
        <dbReference type="EMBL" id="PYI39775.1"/>
    </source>
</evidence>
<dbReference type="InterPro" id="IPR036388">
    <property type="entry name" value="WH-like_DNA-bd_sf"/>
</dbReference>
<dbReference type="InterPro" id="IPR016032">
    <property type="entry name" value="Sig_transdc_resp-reg_C-effctor"/>
</dbReference>
<feature type="domain" description="HTH luxR-type" evidence="2">
    <location>
        <begin position="718"/>
        <end position="775"/>
    </location>
</feature>
<proteinExistence type="predicted"/>
<dbReference type="GO" id="GO:0003677">
    <property type="term" value="F:DNA binding"/>
    <property type="evidence" value="ECO:0007669"/>
    <property type="project" value="InterPro"/>
</dbReference>
<dbReference type="EMBL" id="QJVC01000002">
    <property type="protein sequence ID" value="PYI39775.1"/>
    <property type="molecule type" value="Genomic_DNA"/>
</dbReference>
<evidence type="ECO:0000256" key="1">
    <source>
        <dbReference type="SAM" id="MobiDB-lite"/>
    </source>
</evidence>
<sequence>MALESKSTVFPGESSRNSESQFDSLDHARLLAARLNGSAPFTLVIEDFHWAHESDVQRGLIELLELAPDLNIIIAARSPLEIESNYSTYATDVHVIGHKSLQFTDAESALFHAGTALEPVSDRLNERLHHSPVLHKAARLAATEAPRNTVDLVEDIVLIITASLHEQVNAQLIHPRDSALRGFMAATVELKYFDVELAQAVVPDCPNPEAMIRQLVEDGALRSSPRNGSVRNSYPGIVSEILTAALSAEIAACREHTLTVAASMEIERGDYLPAFTYSVSKGDYRLASNIILNSGLDLPAEEPDWFTAALETIPYTQIIKYPLLSLSLGLLYNGNKSTRFKGAEYFTLALAASKGLGHNVPAHERMALNTAQIVALRLTGQFKLSAATARNSLKDRSELLLENRDQLAAFESAVLAQWAISLIHVGDFITATTALHQSVSTGQAAGARQSVFFATSLLAYRYAIDGDLATAAEFADSAQRDYVNSPGTAPYQQTPLQMTLAMIEMGNLQADKASEHLRQVISETATSEFWGRIRVIEAQIDLLRGYSGIATARLDLVMAKTEELPTLNPIDVAGLTMVRSALLLARGNATGAAAILGKASSKKTPHRIARARLSLSLNQSAEVVEILSAVTRPETSLEGLHILVLRTVARLHLQDAESLRADLEKISGAIVSLKNQWPLALLPKTELELLRSAWRELGIPEPETQLPSEAPIPDALSRITLPPREASILKTLAAVSDRAEMARLHVVSLDTIKSQLRSLYKKLDVGTREDALIVAHREHLL</sequence>
<evidence type="ECO:0000313" key="4">
    <source>
        <dbReference type="Proteomes" id="UP000247980"/>
    </source>
</evidence>
<protein>
    <recommendedName>
        <fullName evidence="2">HTH luxR-type domain-containing protein</fullName>
    </recommendedName>
</protein>
<gene>
    <name evidence="3" type="ORF">CVS30_03685</name>
</gene>
<dbReference type="SUPFAM" id="SSF46894">
    <property type="entry name" value="C-terminal effector domain of the bipartite response regulators"/>
    <property type="match status" value="1"/>
</dbReference>
<name>A0A2V5ITD6_9MICC</name>
<dbReference type="AlphaFoldDB" id="A0A2V5ITD6"/>
<dbReference type="SMART" id="SM00421">
    <property type="entry name" value="HTH_LUXR"/>
    <property type="match status" value="1"/>
</dbReference>
<keyword evidence="4" id="KW-1185">Reference proteome</keyword>